<reference evidence="16" key="1">
    <citation type="journal article" date="2021" name="Genome Biol. Evol.">
        <title>The assembled and annotated genome of the fairy-ring fungus Marasmius oreades.</title>
        <authorList>
            <person name="Hiltunen M."/>
            <person name="Ament-Velasquez S.L."/>
            <person name="Johannesson H."/>
        </authorList>
    </citation>
    <scope>NUCLEOTIDE SEQUENCE</scope>
    <source>
        <strain evidence="16">03SP1</strain>
    </source>
</reference>
<comment type="function">
    <text evidence="12">Specific in hydrolyzing the terminal glycosidic bond of polygalacturonic acid and oligogalacturonates.</text>
</comment>
<proteinExistence type="inferred from homology"/>
<evidence type="ECO:0000256" key="6">
    <source>
        <dbReference type="ARBA" id="ARBA00023157"/>
    </source>
</evidence>
<dbReference type="InterPro" id="IPR000743">
    <property type="entry name" value="Glyco_hydro_28"/>
</dbReference>
<keyword evidence="17" id="KW-1185">Reference proteome</keyword>
<dbReference type="RefSeq" id="XP_043012041.1">
    <property type="nucleotide sequence ID" value="XM_043150950.1"/>
</dbReference>
<evidence type="ECO:0000256" key="9">
    <source>
        <dbReference type="ARBA" id="ARBA00023295"/>
    </source>
</evidence>
<keyword evidence="7" id="KW-0325">Glycoprotein</keyword>
<dbReference type="KEGG" id="more:E1B28_006304"/>
<dbReference type="PANTHER" id="PTHR31736">
    <property type="match status" value="1"/>
</dbReference>
<dbReference type="GO" id="GO:0000272">
    <property type="term" value="P:polysaccharide catabolic process"/>
    <property type="evidence" value="ECO:0007669"/>
    <property type="project" value="UniProtKB-KW"/>
</dbReference>
<dbReference type="OrthoDB" id="187139at2759"/>
<keyword evidence="3" id="KW-0964">Secreted</keyword>
<dbReference type="EMBL" id="CM032183">
    <property type="protein sequence ID" value="KAG7095571.1"/>
    <property type="molecule type" value="Genomic_DNA"/>
</dbReference>
<keyword evidence="5 15" id="KW-0378">Hydrolase</keyword>
<dbReference type="SUPFAM" id="SSF51126">
    <property type="entry name" value="Pectin lyase-like"/>
    <property type="match status" value="1"/>
</dbReference>
<evidence type="ECO:0000256" key="14">
    <source>
        <dbReference type="ARBA" id="ARBA00048766"/>
    </source>
</evidence>
<evidence type="ECO:0000256" key="7">
    <source>
        <dbReference type="ARBA" id="ARBA00023180"/>
    </source>
</evidence>
<organism evidence="16 17">
    <name type="scientific">Marasmius oreades</name>
    <name type="common">fairy-ring Marasmius</name>
    <dbReference type="NCBI Taxonomy" id="181124"/>
    <lineage>
        <taxon>Eukaryota</taxon>
        <taxon>Fungi</taxon>
        <taxon>Dikarya</taxon>
        <taxon>Basidiomycota</taxon>
        <taxon>Agaricomycotina</taxon>
        <taxon>Agaricomycetes</taxon>
        <taxon>Agaricomycetidae</taxon>
        <taxon>Agaricales</taxon>
        <taxon>Marasmiineae</taxon>
        <taxon>Marasmiaceae</taxon>
        <taxon>Marasmius</taxon>
    </lineage>
</organism>
<evidence type="ECO:0000256" key="12">
    <source>
        <dbReference type="ARBA" id="ARBA00037312"/>
    </source>
</evidence>
<comment type="catalytic activity">
    <reaction evidence="14">
        <text>[(1-&gt;4)-alpha-D-galacturonosyl](n) + H2O = alpha-D-galacturonate + [(1-&gt;4)-alpha-D-galacturonosyl](n-1)</text>
        <dbReference type="Rhea" id="RHEA:14117"/>
        <dbReference type="Rhea" id="RHEA-COMP:14570"/>
        <dbReference type="Rhea" id="RHEA-COMP:14572"/>
        <dbReference type="ChEBI" id="CHEBI:15377"/>
        <dbReference type="ChEBI" id="CHEBI:58658"/>
        <dbReference type="ChEBI" id="CHEBI:140523"/>
        <dbReference type="EC" id="3.2.1.67"/>
    </reaction>
</comment>
<keyword evidence="6" id="KW-1015">Disulfide bond</keyword>
<keyword evidence="11" id="KW-0624">Polysaccharide degradation</keyword>
<evidence type="ECO:0000256" key="13">
    <source>
        <dbReference type="ARBA" id="ARBA00038933"/>
    </source>
</evidence>
<evidence type="ECO:0000313" key="17">
    <source>
        <dbReference type="Proteomes" id="UP001049176"/>
    </source>
</evidence>
<dbReference type="InterPro" id="IPR011050">
    <property type="entry name" value="Pectin_lyase_fold/virulence"/>
</dbReference>
<evidence type="ECO:0000256" key="8">
    <source>
        <dbReference type="ARBA" id="ARBA00023277"/>
    </source>
</evidence>
<evidence type="ECO:0000256" key="5">
    <source>
        <dbReference type="ARBA" id="ARBA00022801"/>
    </source>
</evidence>
<evidence type="ECO:0000256" key="11">
    <source>
        <dbReference type="ARBA" id="ARBA00023326"/>
    </source>
</evidence>
<keyword evidence="9 15" id="KW-0326">Glycosidase</keyword>
<accession>A0A9P7S6X6</accession>
<dbReference type="Proteomes" id="UP001049176">
    <property type="component" value="Chromosome 3"/>
</dbReference>
<dbReference type="GO" id="GO:0004650">
    <property type="term" value="F:polygalacturonase activity"/>
    <property type="evidence" value="ECO:0007669"/>
    <property type="project" value="InterPro"/>
</dbReference>
<comment type="caution">
    <text evidence="16">The sequence shown here is derived from an EMBL/GenBank/DDBJ whole genome shotgun (WGS) entry which is preliminary data.</text>
</comment>
<name>A0A9P7S6X6_9AGAR</name>
<dbReference type="InterPro" id="IPR012334">
    <property type="entry name" value="Pectin_lyas_fold"/>
</dbReference>
<keyword evidence="10" id="KW-0961">Cell wall biogenesis/degradation</keyword>
<dbReference type="EC" id="3.2.1.67" evidence="13"/>
<evidence type="ECO:0000256" key="3">
    <source>
        <dbReference type="ARBA" id="ARBA00022525"/>
    </source>
</evidence>
<evidence type="ECO:0000256" key="15">
    <source>
        <dbReference type="RuleBase" id="RU361169"/>
    </source>
</evidence>
<protein>
    <recommendedName>
        <fullName evidence="13">galacturonan 1,4-alpha-galacturonidase</fullName>
        <ecNumber evidence="13">3.2.1.67</ecNumber>
    </recommendedName>
</protein>
<evidence type="ECO:0000256" key="1">
    <source>
        <dbReference type="ARBA" id="ARBA00004613"/>
    </source>
</evidence>
<evidence type="ECO:0000256" key="2">
    <source>
        <dbReference type="ARBA" id="ARBA00008834"/>
    </source>
</evidence>
<dbReference type="PANTHER" id="PTHR31736:SF12">
    <property type="entry name" value="EXO-POLYGALACTURONASE, PUTATIVE-RELATED"/>
    <property type="match status" value="1"/>
</dbReference>
<comment type="subcellular location">
    <subcellularLocation>
        <location evidence="1">Secreted</location>
    </subcellularLocation>
</comment>
<evidence type="ECO:0000313" key="16">
    <source>
        <dbReference type="EMBL" id="KAG7095571.1"/>
    </source>
</evidence>
<sequence length="232" mass="24826">MHCNATNQDPMFAGKNIVPNTDGINTYRSDSVTMRNWDITSGDDCLAIKGNSTNIIAENITCHGGNGIAFGSLGQYANLTDIVENVHMKGLTLERIDPRVQPNMGNGVYFKSWTGTVNGQPPTGGGGGGGFVRNVTAEDVKLDRVDRAIHLFQTNGGHSNDLPSKLMFSQLHFKNWSGTTLTSEIINFSCSPAVGCDVITFEDFNATVPAGQTPQFTCQNVSHLSGLPGPCD</sequence>
<keyword evidence="4" id="KW-0732">Signal</keyword>
<evidence type="ECO:0000256" key="4">
    <source>
        <dbReference type="ARBA" id="ARBA00022729"/>
    </source>
</evidence>
<evidence type="ECO:0000256" key="10">
    <source>
        <dbReference type="ARBA" id="ARBA00023316"/>
    </source>
</evidence>
<dbReference type="Pfam" id="PF00295">
    <property type="entry name" value="Glyco_hydro_28"/>
    <property type="match status" value="1"/>
</dbReference>
<dbReference type="GO" id="GO:0071555">
    <property type="term" value="P:cell wall organization"/>
    <property type="evidence" value="ECO:0007669"/>
    <property type="project" value="UniProtKB-KW"/>
</dbReference>
<dbReference type="GO" id="GO:0005576">
    <property type="term" value="C:extracellular region"/>
    <property type="evidence" value="ECO:0007669"/>
    <property type="project" value="UniProtKB-SubCell"/>
</dbReference>
<keyword evidence="8" id="KW-0119">Carbohydrate metabolism</keyword>
<dbReference type="AlphaFoldDB" id="A0A9P7S6X6"/>
<dbReference type="GO" id="GO:0047911">
    <property type="term" value="F:galacturan 1,4-alpha-galacturonidase activity"/>
    <property type="evidence" value="ECO:0007669"/>
    <property type="project" value="UniProtKB-EC"/>
</dbReference>
<gene>
    <name evidence="16" type="ORF">E1B28_006304</name>
</gene>
<dbReference type="GeneID" id="66075380"/>
<dbReference type="Gene3D" id="2.160.20.10">
    <property type="entry name" value="Single-stranded right-handed beta-helix, Pectin lyase-like"/>
    <property type="match status" value="1"/>
</dbReference>
<comment type="similarity">
    <text evidence="2 15">Belongs to the glycosyl hydrolase 28 family.</text>
</comment>